<evidence type="ECO:0000259" key="1">
    <source>
        <dbReference type="PROSITE" id="PS51708"/>
    </source>
</evidence>
<proteinExistence type="predicted"/>
<name>A0AA89WL01_STEMA</name>
<sequence>MPAVGAGPIISKRAQRECQEALQQLSLLADPHAAIHSVRKHIRKLRSLLALVRNPAFDLQDLDATLRRLGVSLSDARDAHVVVEAAQRLQQLHPAPGWSAVIDVLSARRARILEQLLRRDPGLQRRAMTLRRVARQLQDQPWHALRRRDVRAGLERTQRRVRKAATRATHGGANDVEGVHRWRRRARRLRMQLELLKDMKLRPGRSREGPEHGKAARSLHQLSDRLGDMQDLRLLRNLVRAMPACSGKAMVLQLIDAARRPLPVDADAGTGA</sequence>
<dbReference type="Proteomes" id="UP000625930">
    <property type="component" value="Unassembled WGS sequence"/>
</dbReference>
<evidence type="ECO:0000313" key="2">
    <source>
        <dbReference type="EMBL" id="MBH1651021.1"/>
    </source>
</evidence>
<reference evidence="2" key="1">
    <citation type="submission" date="2020-11" db="EMBL/GenBank/DDBJ databases">
        <title>Enhanced detection system for hospital associated transmission using whole genome sequencing surveillance.</title>
        <authorList>
            <person name="Harrison L.H."/>
            <person name="Van Tyne D."/>
            <person name="Marsh J.W."/>
            <person name="Griffith M.P."/>
            <person name="Snyder D.J."/>
            <person name="Cooper V.S."/>
            <person name="Mustapha M."/>
        </authorList>
    </citation>
    <scope>NUCLEOTIDE SEQUENCE</scope>
    <source>
        <strain evidence="2">STEN00091</strain>
    </source>
</reference>
<dbReference type="PANTHER" id="PTHR39339:SF1">
    <property type="entry name" value="CHAD DOMAIN-CONTAINING PROTEIN"/>
    <property type="match status" value="1"/>
</dbReference>
<dbReference type="Gene3D" id="1.40.20.10">
    <property type="entry name" value="CHAD domain"/>
    <property type="match status" value="1"/>
</dbReference>
<comment type="caution">
    <text evidence="2">The sequence shown here is derived from an EMBL/GenBank/DDBJ whole genome shotgun (WGS) entry which is preliminary data.</text>
</comment>
<organism evidence="2 3">
    <name type="scientific">Stenotrophomonas maltophilia</name>
    <name type="common">Pseudomonas maltophilia</name>
    <name type="synonym">Xanthomonas maltophilia</name>
    <dbReference type="NCBI Taxonomy" id="40324"/>
    <lineage>
        <taxon>Bacteria</taxon>
        <taxon>Pseudomonadati</taxon>
        <taxon>Pseudomonadota</taxon>
        <taxon>Gammaproteobacteria</taxon>
        <taxon>Lysobacterales</taxon>
        <taxon>Lysobacteraceae</taxon>
        <taxon>Stenotrophomonas</taxon>
        <taxon>Stenotrophomonas maltophilia group</taxon>
    </lineage>
</organism>
<dbReference type="RefSeq" id="WP_164171296.1">
    <property type="nucleotide sequence ID" value="NZ_CP040438.1"/>
</dbReference>
<dbReference type="SMART" id="SM00880">
    <property type="entry name" value="CHAD"/>
    <property type="match status" value="1"/>
</dbReference>
<dbReference type="InterPro" id="IPR038186">
    <property type="entry name" value="CHAD_dom_sf"/>
</dbReference>
<feature type="domain" description="CHAD" evidence="1">
    <location>
        <begin position="1"/>
        <end position="272"/>
    </location>
</feature>
<dbReference type="Pfam" id="PF05235">
    <property type="entry name" value="CHAD"/>
    <property type="match status" value="1"/>
</dbReference>
<gene>
    <name evidence="2" type="ORF">I5U67_02405</name>
</gene>
<dbReference type="AlphaFoldDB" id="A0AA89WL01"/>
<evidence type="ECO:0000313" key="3">
    <source>
        <dbReference type="Proteomes" id="UP000625930"/>
    </source>
</evidence>
<dbReference type="PROSITE" id="PS51708">
    <property type="entry name" value="CHAD"/>
    <property type="match status" value="1"/>
</dbReference>
<accession>A0AA89WL01</accession>
<dbReference type="PANTHER" id="PTHR39339">
    <property type="entry name" value="SLR1444 PROTEIN"/>
    <property type="match status" value="1"/>
</dbReference>
<dbReference type="EMBL" id="JADUNP010000003">
    <property type="protein sequence ID" value="MBH1651021.1"/>
    <property type="molecule type" value="Genomic_DNA"/>
</dbReference>
<protein>
    <submittedName>
        <fullName evidence="2">CHAD domain-containing protein</fullName>
    </submittedName>
</protein>
<dbReference type="InterPro" id="IPR007899">
    <property type="entry name" value="CHAD_dom"/>
</dbReference>